<organism evidence="1 2">
    <name type="scientific">Ruegeria haliotis</name>
    <dbReference type="NCBI Taxonomy" id="2747601"/>
    <lineage>
        <taxon>Bacteria</taxon>
        <taxon>Pseudomonadati</taxon>
        <taxon>Pseudomonadota</taxon>
        <taxon>Alphaproteobacteria</taxon>
        <taxon>Rhodobacterales</taxon>
        <taxon>Roseobacteraceae</taxon>
        <taxon>Ruegeria</taxon>
    </lineage>
</organism>
<reference evidence="1 2" key="1">
    <citation type="submission" date="2020-06" db="EMBL/GenBank/DDBJ databases">
        <authorList>
            <person name="Cao W.R."/>
        </authorList>
    </citation>
    <scope>NUCLEOTIDE SEQUENCE [LARGE SCALE GENOMIC DNA]</scope>
    <source>
        <strain evidence="1 2">B1Z28</strain>
    </source>
</reference>
<accession>A0ABX2PV65</accession>
<keyword evidence="2" id="KW-1185">Reference proteome</keyword>
<comment type="caution">
    <text evidence="1">The sequence shown here is derived from an EMBL/GenBank/DDBJ whole genome shotgun (WGS) entry which is preliminary data.</text>
</comment>
<evidence type="ECO:0000313" key="1">
    <source>
        <dbReference type="EMBL" id="NVO58078.1"/>
    </source>
</evidence>
<name>A0ABX2PV65_9RHOB</name>
<sequence length="113" mass="12784">MGQFPQSFEVYGFAIEVHAGGRRVWPPSFKRFVKTKLDLGELAVDDIIEDSNVSQFLVNIWRLDLKPSRVRSIARNEESAHNRRSRAMIVAGAFVGFWATLPYSGTDVGDRRA</sequence>
<dbReference type="RefSeq" id="WP_176867120.1">
    <property type="nucleotide sequence ID" value="NZ_JABXWT010000017.1"/>
</dbReference>
<evidence type="ECO:0000313" key="2">
    <source>
        <dbReference type="Proteomes" id="UP000630805"/>
    </source>
</evidence>
<dbReference type="Proteomes" id="UP000630805">
    <property type="component" value="Unassembled WGS sequence"/>
</dbReference>
<dbReference type="EMBL" id="JABXWT010000017">
    <property type="protein sequence ID" value="NVO58078.1"/>
    <property type="molecule type" value="Genomic_DNA"/>
</dbReference>
<proteinExistence type="predicted"/>
<gene>
    <name evidence="1" type="ORF">HW561_19990</name>
</gene>
<protein>
    <submittedName>
        <fullName evidence="1">Uncharacterized protein</fullName>
    </submittedName>
</protein>